<evidence type="ECO:0000313" key="2">
    <source>
        <dbReference type="EMBL" id="RNA15867.1"/>
    </source>
</evidence>
<keyword evidence="3" id="KW-1185">Reference proteome</keyword>
<evidence type="ECO:0000313" key="3">
    <source>
        <dbReference type="Proteomes" id="UP000276133"/>
    </source>
</evidence>
<protein>
    <submittedName>
        <fullName evidence="2">Uncharacterized protein</fullName>
    </submittedName>
</protein>
<comment type="caution">
    <text evidence="2">The sequence shown here is derived from an EMBL/GenBank/DDBJ whole genome shotgun (WGS) entry which is preliminary data.</text>
</comment>
<accession>A0A3M7QWV8</accession>
<organism evidence="2 3">
    <name type="scientific">Brachionus plicatilis</name>
    <name type="common">Marine rotifer</name>
    <name type="synonym">Brachionus muelleri</name>
    <dbReference type="NCBI Taxonomy" id="10195"/>
    <lineage>
        <taxon>Eukaryota</taxon>
        <taxon>Metazoa</taxon>
        <taxon>Spiralia</taxon>
        <taxon>Gnathifera</taxon>
        <taxon>Rotifera</taxon>
        <taxon>Eurotatoria</taxon>
        <taxon>Monogononta</taxon>
        <taxon>Pseudotrocha</taxon>
        <taxon>Ploima</taxon>
        <taxon>Brachionidae</taxon>
        <taxon>Brachionus</taxon>
    </lineage>
</organism>
<evidence type="ECO:0000256" key="1">
    <source>
        <dbReference type="SAM" id="Coils"/>
    </source>
</evidence>
<dbReference type="EMBL" id="REGN01004862">
    <property type="protein sequence ID" value="RNA15867.1"/>
    <property type="molecule type" value="Genomic_DNA"/>
</dbReference>
<proteinExistence type="predicted"/>
<dbReference type="Proteomes" id="UP000276133">
    <property type="component" value="Unassembled WGS sequence"/>
</dbReference>
<name>A0A3M7QWV8_BRAPC</name>
<dbReference type="AlphaFoldDB" id="A0A3M7QWV8"/>
<reference evidence="2 3" key="1">
    <citation type="journal article" date="2018" name="Sci. Rep.">
        <title>Genomic signatures of local adaptation to the degree of environmental predictability in rotifers.</title>
        <authorList>
            <person name="Franch-Gras L."/>
            <person name="Hahn C."/>
            <person name="Garcia-Roger E.M."/>
            <person name="Carmona M.J."/>
            <person name="Serra M."/>
            <person name="Gomez A."/>
        </authorList>
    </citation>
    <scope>NUCLEOTIDE SEQUENCE [LARGE SCALE GENOMIC DNA]</scope>
    <source>
        <strain evidence="2">HYR1</strain>
    </source>
</reference>
<feature type="coiled-coil region" evidence="1">
    <location>
        <begin position="28"/>
        <end position="62"/>
    </location>
</feature>
<gene>
    <name evidence="2" type="ORF">BpHYR1_035434</name>
</gene>
<sequence>MTDYMLQANWPSCPPATAPVTKTVYIWLQQISTAMSSVQTRIRILEEENRTQAVQISNLNTELTELKSAAATNVAATSSTMTFTSMVQNNGKKSEAEMVSFTKMALELKERKKIENNLIISGLEESTSESDEDKIKDDQVKVEHILEKLGVNKNKCKRIARMRQRRRTQENEEEQTTVARPALLIVELKDSESKQTILARSRDLGKITEFRNVYINQDRKISERAYDRCLRETKKQRNSTLEHEETVNVITLKYKMENGKRWFWGIRNGNVVWVLHKDDRDI</sequence>
<keyword evidence="1" id="KW-0175">Coiled coil</keyword>